<dbReference type="RefSeq" id="WP_070246808.1">
    <property type="nucleotide sequence ID" value="NZ_LROM01000056.1"/>
</dbReference>
<keyword evidence="4 10" id="KW-1003">Cell membrane</keyword>
<protein>
    <recommendedName>
        <fullName evidence="3 9">Flagellar biosynthetic protein FliR</fullName>
    </recommendedName>
</protein>
<keyword evidence="11" id="KW-0966">Cell projection</keyword>
<keyword evidence="11" id="KW-0282">Flagellum</keyword>
<keyword evidence="11" id="KW-0969">Cilium</keyword>
<proteinExistence type="inferred from homology"/>
<dbReference type="PATRIC" id="fig|762836.4.peg.1119"/>
<keyword evidence="6 10" id="KW-1133">Transmembrane helix</keyword>
<dbReference type="InterPro" id="IPR006303">
    <property type="entry name" value="FliR"/>
</dbReference>
<dbReference type="GO" id="GO:0006605">
    <property type="term" value="P:protein targeting"/>
    <property type="evidence" value="ECO:0007669"/>
    <property type="project" value="UniProtKB-UniRule"/>
</dbReference>
<dbReference type="PANTHER" id="PTHR30065">
    <property type="entry name" value="FLAGELLAR BIOSYNTHETIC PROTEIN FLIR"/>
    <property type="match status" value="1"/>
</dbReference>
<evidence type="ECO:0000256" key="4">
    <source>
        <dbReference type="ARBA" id="ARBA00022475"/>
    </source>
</evidence>
<feature type="transmembrane region" description="Helical" evidence="10">
    <location>
        <begin position="12"/>
        <end position="32"/>
    </location>
</feature>
<gene>
    <name evidence="11" type="primary">fliR</name>
    <name evidence="11" type="ORF">DUPY_10700</name>
</gene>
<dbReference type="PRINTS" id="PR00953">
    <property type="entry name" value="TYPE3IMRPROT"/>
</dbReference>
<feature type="transmembrane region" description="Helical" evidence="10">
    <location>
        <begin position="69"/>
        <end position="93"/>
    </location>
</feature>
<evidence type="ECO:0000256" key="1">
    <source>
        <dbReference type="ARBA" id="ARBA00002578"/>
    </source>
</evidence>
<evidence type="ECO:0000256" key="10">
    <source>
        <dbReference type="RuleBase" id="RU362071"/>
    </source>
</evidence>
<accession>A0A1E7X5A9</accession>
<keyword evidence="5 10" id="KW-0812">Transmembrane</keyword>
<organism evidence="11 12">
    <name type="scientific">Duganella phyllosphaerae</name>
    <dbReference type="NCBI Taxonomy" id="762836"/>
    <lineage>
        <taxon>Bacteria</taxon>
        <taxon>Pseudomonadati</taxon>
        <taxon>Pseudomonadota</taxon>
        <taxon>Betaproteobacteria</taxon>
        <taxon>Burkholderiales</taxon>
        <taxon>Oxalobacteraceae</taxon>
        <taxon>Telluria group</taxon>
        <taxon>Duganella</taxon>
    </lineage>
</organism>
<dbReference type="Pfam" id="PF01311">
    <property type="entry name" value="Bac_export_1"/>
    <property type="match status" value="1"/>
</dbReference>
<dbReference type="NCBIfam" id="TIGR01400">
    <property type="entry name" value="fliR"/>
    <property type="match status" value="1"/>
</dbReference>
<dbReference type="OrthoDB" id="9797790at2"/>
<dbReference type="EMBL" id="LROM01000056">
    <property type="protein sequence ID" value="OFA07827.1"/>
    <property type="molecule type" value="Genomic_DNA"/>
</dbReference>
<dbReference type="GO" id="GO:0009425">
    <property type="term" value="C:bacterial-type flagellum basal body"/>
    <property type="evidence" value="ECO:0007669"/>
    <property type="project" value="UniProtKB-SubCell"/>
</dbReference>
<comment type="similarity">
    <text evidence="2 10">Belongs to the FliR/MopE/SpaR family.</text>
</comment>
<feature type="transmembrane region" description="Helical" evidence="10">
    <location>
        <begin position="129"/>
        <end position="152"/>
    </location>
</feature>
<name>A0A1E7X5A9_9BURK</name>
<evidence type="ECO:0000256" key="7">
    <source>
        <dbReference type="ARBA" id="ARBA00023136"/>
    </source>
</evidence>
<evidence type="ECO:0000256" key="8">
    <source>
        <dbReference type="ARBA" id="ARBA00023143"/>
    </source>
</evidence>
<evidence type="ECO:0000313" key="11">
    <source>
        <dbReference type="EMBL" id="OFA07827.1"/>
    </source>
</evidence>
<evidence type="ECO:0000313" key="12">
    <source>
        <dbReference type="Proteomes" id="UP000175989"/>
    </source>
</evidence>
<feature type="transmembrane region" description="Helical" evidence="10">
    <location>
        <begin position="180"/>
        <end position="202"/>
    </location>
</feature>
<dbReference type="Proteomes" id="UP000175989">
    <property type="component" value="Unassembled WGS sequence"/>
</dbReference>
<evidence type="ECO:0000256" key="2">
    <source>
        <dbReference type="ARBA" id="ARBA00009772"/>
    </source>
</evidence>
<dbReference type="InterPro" id="IPR002010">
    <property type="entry name" value="T3SS_IM_R"/>
</dbReference>
<sequence length="297" mass="30999">MITLSSTDINMWIAGLLWPLTRILGMIAAAPIFGNNAVPARIKVMLGVLLAMIIAPTVPAAPAVEPLSWAGLLILVQEMLVGVAIGFTIRVVFAAVEMAGEVASLTMGLGFATFFDPNTRGRSSAISQFLSLVATLAFLSVNAHLVLLSVLVESFSTLPISASPIYGGGFKQMADWGGTVFATGIQLSMPIVAALLLTNVALGILTRAAPALNLFGIGFPITLGVGLLVIAMVLPYLVLPMQNLFLNGIEHARLMPRTWHERVPPVVPVAPVPVMPGPAIQGVPAPANPAPPAAPIR</sequence>
<dbReference type="PANTHER" id="PTHR30065:SF8">
    <property type="entry name" value="FLAGELLAR BIOSYNTHETIC PROTEIN FLIR"/>
    <property type="match status" value="1"/>
</dbReference>
<dbReference type="AlphaFoldDB" id="A0A1E7X5A9"/>
<evidence type="ECO:0000256" key="9">
    <source>
        <dbReference type="NCBIfam" id="TIGR01400"/>
    </source>
</evidence>
<comment type="subcellular location">
    <subcellularLocation>
        <location evidence="10">Cell membrane</location>
        <topology evidence="10">Multi-pass membrane protein</topology>
    </subcellularLocation>
    <subcellularLocation>
        <location evidence="10">Bacterial flagellum basal body</location>
    </subcellularLocation>
</comment>
<dbReference type="GO" id="GO:0005886">
    <property type="term" value="C:plasma membrane"/>
    <property type="evidence" value="ECO:0007669"/>
    <property type="project" value="UniProtKB-SubCell"/>
</dbReference>
<feature type="transmembrane region" description="Helical" evidence="10">
    <location>
        <begin position="214"/>
        <end position="238"/>
    </location>
</feature>
<feature type="transmembrane region" description="Helical" evidence="10">
    <location>
        <begin position="44"/>
        <end position="63"/>
    </location>
</feature>
<reference evidence="12" key="1">
    <citation type="journal article" date="2016" name="Front. Microbiol.">
        <title>Molecular Keys to the Janthinobacterium and Duganella spp. Interaction with the Plant Pathogen Fusarium graminearum.</title>
        <authorList>
            <person name="Haack F.S."/>
            <person name="Poehlein A."/>
            <person name="Kroger C."/>
            <person name="Voigt C.A."/>
            <person name="Piepenbring M."/>
            <person name="Bode H.B."/>
            <person name="Daniel R."/>
            <person name="Schafer W."/>
            <person name="Streit W.R."/>
        </authorList>
    </citation>
    <scope>NUCLEOTIDE SEQUENCE [LARGE SCALE GENOMIC DNA]</scope>
    <source>
        <strain evidence="12">T54</strain>
    </source>
</reference>
<keyword evidence="8 10" id="KW-0975">Bacterial flagellum</keyword>
<comment type="function">
    <text evidence="1 10">Role in flagellar biosynthesis.</text>
</comment>
<keyword evidence="7 10" id="KW-0472">Membrane</keyword>
<keyword evidence="12" id="KW-1185">Reference proteome</keyword>
<evidence type="ECO:0000256" key="3">
    <source>
        <dbReference type="ARBA" id="ARBA00021717"/>
    </source>
</evidence>
<evidence type="ECO:0000256" key="6">
    <source>
        <dbReference type="ARBA" id="ARBA00022989"/>
    </source>
</evidence>
<dbReference type="GO" id="GO:0044780">
    <property type="term" value="P:bacterial-type flagellum assembly"/>
    <property type="evidence" value="ECO:0007669"/>
    <property type="project" value="UniProtKB-UniRule"/>
</dbReference>
<comment type="caution">
    <text evidence="11">The sequence shown here is derived from an EMBL/GenBank/DDBJ whole genome shotgun (WGS) entry which is preliminary data.</text>
</comment>
<evidence type="ECO:0000256" key="5">
    <source>
        <dbReference type="ARBA" id="ARBA00022692"/>
    </source>
</evidence>